<dbReference type="RefSeq" id="WP_008182116.1">
    <property type="nucleotide sequence ID" value="NZ_GL890848.1"/>
</dbReference>
<organism evidence="2 3">
    <name type="scientific">Moorena producens 3L</name>
    <dbReference type="NCBI Taxonomy" id="489825"/>
    <lineage>
        <taxon>Bacteria</taxon>
        <taxon>Bacillati</taxon>
        <taxon>Cyanobacteriota</taxon>
        <taxon>Cyanophyceae</taxon>
        <taxon>Coleofasciculales</taxon>
        <taxon>Coleofasciculaceae</taxon>
        <taxon>Moorena</taxon>
    </lineage>
</organism>
<feature type="domain" description="DUF4347" evidence="1">
    <location>
        <begin position="37"/>
        <end position="198"/>
    </location>
</feature>
<accession>F4XPP7</accession>
<reference evidence="3" key="1">
    <citation type="journal article" date="2011" name="Proc. Natl. Acad. Sci. U.S.A.">
        <title>Genomic insights into the physiology and ecology of the marine filamentous cyanobacterium Lyngbya majuscula.</title>
        <authorList>
            <person name="Jones A.C."/>
            <person name="Monroe E.A."/>
            <person name="Podell S."/>
            <person name="Hess W.R."/>
            <person name="Klages S."/>
            <person name="Esquenazi E."/>
            <person name="Niessen S."/>
            <person name="Hoover H."/>
            <person name="Rothmann M."/>
            <person name="Lasken R.S."/>
            <person name="Yates J.R.III."/>
            <person name="Reinhardt R."/>
            <person name="Kube M."/>
            <person name="Burkart M.D."/>
            <person name="Allen E.E."/>
            <person name="Dorrestein P.C."/>
            <person name="Gerwick W.H."/>
            <person name="Gerwick L."/>
        </authorList>
    </citation>
    <scope>NUCLEOTIDE SEQUENCE [LARGE SCALE GENOMIC DNA]</scope>
    <source>
        <strain evidence="3">3L</strain>
    </source>
</reference>
<dbReference type="HOGENOM" id="CLU_107117_0_0_3"/>
<dbReference type="Pfam" id="PF14252">
    <property type="entry name" value="DUF4347"/>
    <property type="match status" value="1"/>
</dbReference>
<evidence type="ECO:0000313" key="2">
    <source>
        <dbReference type="EMBL" id="EGJ33501.1"/>
    </source>
</evidence>
<sequence>MLTTKDVSSNDLDKSLNFYVTDQHNPLIGDSKISRTIIFIDSGVDDYQSLVNGTVPESDVIVLESTQDGVAQITKALQGRTDISAIHIVSHGSPGCLYLGNSQLSLDTLNHYLPQLKTWSTTDSATPILLYGCNVAGGDAGTEFLERLHQITGTDIAASANRTGNAALGGDWNLECCTGQIGVDSAFLPELMQVYQGVFAVSFSNANNFPVGTIVVSIKDKTVMR</sequence>
<dbReference type="EMBL" id="GL890848">
    <property type="protein sequence ID" value="EGJ33501.1"/>
    <property type="molecule type" value="Genomic_DNA"/>
</dbReference>
<dbReference type="AlphaFoldDB" id="F4XPP7"/>
<dbReference type="OrthoDB" id="468610at2"/>
<protein>
    <recommendedName>
        <fullName evidence="1">DUF4347 domain-containing protein</fullName>
    </recommendedName>
</protein>
<proteinExistence type="predicted"/>
<dbReference type="InterPro" id="IPR025592">
    <property type="entry name" value="DUF4347"/>
</dbReference>
<evidence type="ECO:0000259" key="1">
    <source>
        <dbReference type="Pfam" id="PF14252"/>
    </source>
</evidence>
<evidence type="ECO:0000313" key="3">
    <source>
        <dbReference type="Proteomes" id="UP000003959"/>
    </source>
</evidence>
<keyword evidence="3" id="KW-1185">Reference proteome</keyword>
<dbReference type="Proteomes" id="UP000003959">
    <property type="component" value="Unassembled WGS sequence"/>
</dbReference>
<gene>
    <name evidence="2" type="ORF">LYNGBM3L_34650</name>
</gene>
<name>F4XPP7_9CYAN</name>
<dbReference type="eggNOG" id="COG3386">
    <property type="taxonomic scope" value="Bacteria"/>
</dbReference>